<evidence type="ECO:0000313" key="2">
    <source>
        <dbReference type="Proteomes" id="UP000054166"/>
    </source>
</evidence>
<protein>
    <submittedName>
        <fullName evidence="1">Uncharacterized protein</fullName>
    </submittedName>
</protein>
<gene>
    <name evidence="1" type="ORF">PILCRDRAFT_767142</name>
</gene>
<sequence length="148" mass="15992">MDIPADLAASISLLLNTNAVPSVAEAQEIRSSLQRCNAEIVGVGADIDIGKTTRSPIDTKSPSDVELAVQVRVEQTVSVEYGSQDHESDHHRKPSEAWDFPSWPISFRLCSTWPIIYGQGRLLLTGECVGIILVAFAKVSAYRSIGGP</sequence>
<proteinExistence type="predicted"/>
<reference evidence="2" key="2">
    <citation type="submission" date="2015-01" db="EMBL/GenBank/DDBJ databases">
        <title>Evolutionary Origins and Diversification of the Mycorrhizal Mutualists.</title>
        <authorList>
            <consortium name="DOE Joint Genome Institute"/>
            <consortium name="Mycorrhizal Genomics Consortium"/>
            <person name="Kohler A."/>
            <person name="Kuo A."/>
            <person name="Nagy L.G."/>
            <person name="Floudas D."/>
            <person name="Copeland A."/>
            <person name="Barry K.W."/>
            <person name="Cichocki N."/>
            <person name="Veneault-Fourrey C."/>
            <person name="LaButti K."/>
            <person name="Lindquist E.A."/>
            <person name="Lipzen A."/>
            <person name="Lundell T."/>
            <person name="Morin E."/>
            <person name="Murat C."/>
            <person name="Riley R."/>
            <person name="Ohm R."/>
            <person name="Sun H."/>
            <person name="Tunlid A."/>
            <person name="Henrissat B."/>
            <person name="Grigoriev I.V."/>
            <person name="Hibbett D.S."/>
            <person name="Martin F."/>
        </authorList>
    </citation>
    <scope>NUCLEOTIDE SEQUENCE [LARGE SCALE GENOMIC DNA]</scope>
    <source>
        <strain evidence="2">F 1598</strain>
    </source>
</reference>
<evidence type="ECO:0000313" key="1">
    <source>
        <dbReference type="EMBL" id="KIM89718.1"/>
    </source>
</evidence>
<name>A0A0C3BT62_PILCF</name>
<dbReference type="AlphaFoldDB" id="A0A0C3BT62"/>
<keyword evidence="2" id="KW-1185">Reference proteome</keyword>
<organism evidence="1 2">
    <name type="scientific">Piloderma croceum (strain F 1598)</name>
    <dbReference type="NCBI Taxonomy" id="765440"/>
    <lineage>
        <taxon>Eukaryota</taxon>
        <taxon>Fungi</taxon>
        <taxon>Dikarya</taxon>
        <taxon>Basidiomycota</taxon>
        <taxon>Agaricomycotina</taxon>
        <taxon>Agaricomycetes</taxon>
        <taxon>Agaricomycetidae</taxon>
        <taxon>Atheliales</taxon>
        <taxon>Atheliaceae</taxon>
        <taxon>Piloderma</taxon>
    </lineage>
</organism>
<reference evidence="1 2" key="1">
    <citation type="submission" date="2014-04" db="EMBL/GenBank/DDBJ databases">
        <authorList>
            <consortium name="DOE Joint Genome Institute"/>
            <person name="Kuo A."/>
            <person name="Tarkka M."/>
            <person name="Buscot F."/>
            <person name="Kohler A."/>
            <person name="Nagy L.G."/>
            <person name="Floudas D."/>
            <person name="Copeland A."/>
            <person name="Barry K.W."/>
            <person name="Cichocki N."/>
            <person name="Veneault-Fourrey C."/>
            <person name="LaButti K."/>
            <person name="Lindquist E.A."/>
            <person name="Lipzen A."/>
            <person name="Lundell T."/>
            <person name="Morin E."/>
            <person name="Murat C."/>
            <person name="Sun H."/>
            <person name="Tunlid A."/>
            <person name="Henrissat B."/>
            <person name="Grigoriev I.V."/>
            <person name="Hibbett D.S."/>
            <person name="Martin F."/>
            <person name="Nordberg H.P."/>
            <person name="Cantor M.N."/>
            <person name="Hua S.X."/>
        </authorList>
    </citation>
    <scope>NUCLEOTIDE SEQUENCE [LARGE SCALE GENOMIC DNA]</scope>
    <source>
        <strain evidence="1 2">F 1598</strain>
    </source>
</reference>
<dbReference type="Proteomes" id="UP000054166">
    <property type="component" value="Unassembled WGS sequence"/>
</dbReference>
<accession>A0A0C3BT62</accession>
<dbReference type="HOGENOM" id="CLU_1759485_0_0_1"/>
<dbReference type="InParanoid" id="A0A0C3BT62"/>
<dbReference type="EMBL" id="KN832974">
    <property type="protein sequence ID" value="KIM89718.1"/>
    <property type="molecule type" value="Genomic_DNA"/>
</dbReference>